<accession>A0ABU6J278</accession>
<name>A0ABU6J278_9BURK</name>
<protein>
    <submittedName>
        <fullName evidence="2">DUF2145 domain-containing protein</fullName>
    </submittedName>
</protein>
<keyword evidence="1" id="KW-0732">Signal</keyword>
<dbReference type="RefSeq" id="WP_326504413.1">
    <property type="nucleotide sequence ID" value="NZ_JAWIIV010000001.1"/>
</dbReference>
<dbReference type="EMBL" id="JAWIIV010000001">
    <property type="protein sequence ID" value="MEC4717660.1"/>
    <property type="molecule type" value="Genomic_DNA"/>
</dbReference>
<evidence type="ECO:0000256" key="1">
    <source>
        <dbReference type="SAM" id="SignalP"/>
    </source>
</evidence>
<dbReference type="Pfam" id="PF09916">
    <property type="entry name" value="DUF2145"/>
    <property type="match status" value="1"/>
</dbReference>
<evidence type="ECO:0000313" key="3">
    <source>
        <dbReference type="Proteomes" id="UP001352263"/>
    </source>
</evidence>
<keyword evidence="3" id="KW-1185">Reference proteome</keyword>
<sequence>MRKLIIPLLIAVAGLIVTARAHAGRSCEENRPTVQTIARGMALAERTMQLLDRSGHQVVFLARAGQDLTKYGLRYSHLGIAYRQPDGRGGHAWRVLHKLNQCGTGDAALYLQGLGEFFLDDPWRHEGAYIAPHAQMQEKLQALLARKEDALALHATPYSIVSYAWGQKYQQSNQWAIETLALAMAPNIGTRLQAQAWLQLHGYEPSELRIDALTRLGGRIGAANVAFDDHPAAKRFSDRIETVTVDSIFAWMHRTGMASAPVVVR</sequence>
<dbReference type="InterPro" id="IPR014547">
    <property type="entry name" value="UCP028477"/>
</dbReference>
<comment type="caution">
    <text evidence="2">The sequence shown here is derived from an EMBL/GenBank/DDBJ whole genome shotgun (WGS) entry which is preliminary data.</text>
</comment>
<organism evidence="2 3">
    <name type="scientific">Noviherbaspirillum album</name>
    <dbReference type="NCBI Taxonomy" id="3080276"/>
    <lineage>
        <taxon>Bacteria</taxon>
        <taxon>Pseudomonadati</taxon>
        <taxon>Pseudomonadota</taxon>
        <taxon>Betaproteobacteria</taxon>
        <taxon>Burkholderiales</taxon>
        <taxon>Oxalobacteraceae</taxon>
        <taxon>Noviherbaspirillum</taxon>
    </lineage>
</organism>
<gene>
    <name evidence="2" type="ORF">RY831_00695</name>
</gene>
<feature type="chain" id="PRO_5046630326" evidence="1">
    <location>
        <begin position="24"/>
        <end position="265"/>
    </location>
</feature>
<feature type="signal peptide" evidence="1">
    <location>
        <begin position="1"/>
        <end position="23"/>
    </location>
</feature>
<evidence type="ECO:0000313" key="2">
    <source>
        <dbReference type="EMBL" id="MEC4717660.1"/>
    </source>
</evidence>
<dbReference type="Proteomes" id="UP001352263">
    <property type="component" value="Unassembled WGS sequence"/>
</dbReference>
<proteinExistence type="predicted"/>
<reference evidence="2 3" key="1">
    <citation type="submission" date="2023-10" db="EMBL/GenBank/DDBJ databases">
        <title>Noviherbaspirillum sp. CPCC 100848 genome assembly.</title>
        <authorList>
            <person name="Li X.Y."/>
            <person name="Fang X.M."/>
        </authorList>
    </citation>
    <scope>NUCLEOTIDE SEQUENCE [LARGE SCALE GENOMIC DNA]</scope>
    <source>
        <strain evidence="2 3">CPCC 100848</strain>
    </source>
</reference>